<keyword evidence="3" id="KW-1185">Reference proteome</keyword>
<evidence type="ECO:0000313" key="2">
    <source>
        <dbReference type="EMBL" id="KAK9668394.1"/>
    </source>
</evidence>
<dbReference type="InterPro" id="IPR032675">
    <property type="entry name" value="LRR_dom_sf"/>
</dbReference>
<dbReference type="InterPro" id="IPR006553">
    <property type="entry name" value="Leu-rich_rpt_Cys-con_subtyp"/>
</dbReference>
<dbReference type="Proteomes" id="UP001443914">
    <property type="component" value="Unassembled WGS sequence"/>
</dbReference>
<dbReference type="SUPFAM" id="SSF52047">
    <property type="entry name" value="RNI-like"/>
    <property type="match status" value="1"/>
</dbReference>
<dbReference type="AlphaFoldDB" id="A0AAW1GZX2"/>
<proteinExistence type="predicted"/>
<dbReference type="PANTHER" id="PTHR12904">
    <property type="match status" value="1"/>
</dbReference>
<organism evidence="2 3">
    <name type="scientific">Saponaria officinalis</name>
    <name type="common">Common soapwort</name>
    <name type="synonym">Lychnis saponaria</name>
    <dbReference type="NCBI Taxonomy" id="3572"/>
    <lineage>
        <taxon>Eukaryota</taxon>
        <taxon>Viridiplantae</taxon>
        <taxon>Streptophyta</taxon>
        <taxon>Embryophyta</taxon>
        <taxon>Tracheophyta</taxon>
        <taxon>Spermatophyta</taxon>
        <taxon>Magnoliopsida</taxon>
        <taxon>eudicotyledons</taxon>
        <taxon>Gunneridae</taxon>
        <taxon>Pentapetalae</taxon>
        <taxon>Caryophyllales</taxon>
        <taxon>Caryophyllaceae</taxon>
        <taxon>Caryophylleae</taxon>
        <taxon>Saponaria</taxon>
    </lineage>
</organism>
<dbReference type="EMBL" id="JBDFQZ010000013">
    <property type="protein sequence ID" value="KAK9668394.1"/>
    <property type="molecule type" value="Genomic_DNA"/>
</dbReference>
<evidence type="ECO:0000313" key="3">
    <source>
        <dbReference type="Proteomes" id="UP001443914"/>
    </source>
</evidence>
<dbReference type="InterPro" id="IPR001611">
    <property type="entry name" value="Leu-rich_rpt"/>
</dbReference>
<feature type="region of interest" description="Disordered" evidence="1">
    <location>
        <begin position="532"/>
        <end position="552"/>
    </location>
</feature>
<dbReference type="Pfam" id="PF13516">
    <property type="entry name" value="LRR_6"/>
    <property type="match status" value="4"/>
</dbReference>
<dbReference type="Gene3D" id="3.80.10.10">
    <property type="entry name" value="Ribonuclease Inhibitor"/>
    <property type="match status" value="4"/>
</dbReference>
<protein>
    <submittedName>
        <fullName evidence="2">Uncharacterized protein</fullName>
    </submittedName>
</protein>
<gene>
    <name evidence="2" type="ORF">RND81_13G057300</name>
</gene>
<name>A0AAW1GZX2_SAPOF</name>
<reference evidence="2" key="1">
    <citation type="submission" date="2024-03" db="EMBL/GenBank/DDBJ databases">
        <title>WGS assembly of Saponaria officinalis var. Norfolk2.</title>
        <authorList>
            <person name="Jenkins J."/>
            <person name="Shu S."/>
            <person name="Grimwood J."/>
            <person name="Barry K."/>
            <person name="Goodstein D."/>
            <person name="Schmutz J."/>
            <person name="Leebens-Mack J."/>
            <person name="Osbourn A."/>
        </authorList>
    </citation>
    <scope>NUCLEOTIDE SEQUENCE [LARGE SCALE GENOMIC DNA]</scope>
    <source>
        <strain evidence="2">JIC</strain>
    </source>
</reference>
<sequence>MEVDSCLVKLCIEAATASTAAVDRWRLQRRTLQRLPSPLAYALLHRLLHRRLLSPSLLEMFKFSVEEVDLRGENSVDAEWIAYIGAYRYLCSLNVAGCNRINNSAIWPLAGMSSLRELDLSGCAKITNAGMKHIVSISNLEKLFISRTGVTSDGIVLLSKLRNLLTLDLGGLPVSDAALHSLQVLCNLEHLDLWGSNITNNGAATLRNFLKLRVLILDWTKVSVLPNLNSLDFLNMSNCSIDSVMGDKSDQVTLIKLVMHGSTFLYGGKSFSSIETSCLTFLNLSNTSFDDFIFLRQMHALEHLDLSFSSMQDDAVEAISCVGANLRHLNLNNTNISSTGVEILAGHVPKLEVLSLSHTSIDDRALLYFSTMPSLKVLDLSNTFIKGFTRHVGDTQDEFLSLAALEDLEHLERLDLGGTLVTDTALHVLINFKKLTHLSLNSTHLADNCLDFLSSVKKLVNLDMQGTLVTNGALDSFHPPVTLEMLDLRGCWLLTLDALTSFCRKHPGVFVRHDYLNIPGVDANCSTHLASSQKGSKDLKQKQKNRMSSPASPFQFKKDVIDQRIKYGREELLAFQHLSPPLTLPDNDDTNAILFINLNA</sequence>
<evidence type="ECO:0000256" key="1">
    <source>
        <dbReference type="SAM" id="MobiDB-lite"/>
    </source>
</evidence>
<comment type="caution">
    <text evidence="2">The sequence shown here is derived from an EMBL/GenBank/DDBJ whole genome shotgun (WGS) entry which is preliminary data.</text>
</comment>
<accession>A0AAW1GZX2</accession>
<dbReference type="InterPro" id="IPR051341">
    <property type="entry name" value="Zyg-11_UBL_adapter"/>
</dbReference>
<dbReference type="SMART" id="SM00367">
    <property type="entry name" value="LRR_CC"/>
    <property type="match status" value="5"/>
</dbReference>
<dbReference type="PANTHER" id="PTHR12904:SF23">
    <property type="entry name" value="PROTEIN ZER-1 HOMOLOG"/>
    <property type="match status" value="1"/>
</dbReference>
<dbReference type="SUPFAM" id="SSF52058">
    <property type="entry name" value="L domain-like"/>
    <property type="match status" value="1"/>
</dbReference>